<sequence length="143" mass="14857">MPTYTTVLAQIGNNVGIVVPEEILLELGAGKRPPVVVTLNGHTYRSSVASMGGRYLVSVSSAVRAAAGVAGGEEHQVTVVLDDQPRTVDVPDDLAAALADAGLREQFDGAAPSRRKEWVRGVTEAKAEATRARRVAAVVAALG</sequence>
<dbReference type="InterPro" id="IPR015018">
    <property type="entry name" value="DUF1905"/>
</dbReference>
<name>A0ABT7S3W7_9CELL</name>
<dbReference type="Gene3D" id="2.40.30.100">
    <property type="entry name" value="AF2212/PG0164-like"/>
    <property type="match status" value="1"/>
</dbReference>
<proteinExistence type="predicted"/>
<keyword evidence="2" id="KW-1185">Reference proteome</keyword>
<dbReference type="RefSeq" id="WP_289445173.1">
    <property type="nucleotide sequence ID" value="NZ_JAUCGR010000001.1"/>
</dbReference>
<dbReference type="EMBL" id="JAUCGR010000001">
    <property type="protein sequence ID" value="MDM7830312.1"/>
    <property type="molecule type" value="Genomic_DNA"/>
</dbReference>
<dbReference type="SUPFAM" id="SSF141694">
    <property type="entry name" value="AF2212/PG0164-like"/>
    <property type="match status" value="1"/>
</dbReference>
<reference evidence="1 2" key="1">
    <citation type="submission" date="2023-06" db="EMBL/GenBank/DDBJ databases">
        <title>Cellulomonas sp. MW9 Whole genome sequence.</title>
        <authorList>
            <person name="Park S."/>
        </authorList>
    </citation>
    <scope>NUCLEOTIDE SEQUENCE [LARGE SCALE GENOMIC DNA]</scope>
    <source>
        <strain evidence="1 2">MW9</strain>
    </source>
</reference>
<comment type="caution">
    <text evidence="1">The sequence shown here is derived from an EMBL/GenBank/DDBJ whole genome shotgun (WGS) entry which is preliminary data.</text>
</comment>
<dbReference type="Pfam" id="PF13376">
    <property type="entry name" value="OmdA"/>
    <property type="match status" value="1"/>
</dbReference>
<dbReference type="InterPro" id="IPR037079">
    <property type="entry name" value="AF2212/PG0164-like_sf"/>
</dbReference>
<dbReference type="Pfam" id="PF08922">
    <property type="entry name" value="DUF1905"/>
    <property type="match status" value="1"/>
</dbReference>
<protein>
    <submittedName>
        <fullName evidence="1">DUF1905 domain-containing protein</fullName>
    </submittedName>
</protein>
<evidence type="ECO:0000313" key="1">
    <source>
        <dbReference type="EMBL" id="MDM7830312.1"/>
    </source>
</evidence>
<organism evidence="1 2">
    <name type="scientific">Cellulomonas edaphi</name>
    <dbReference type="NCBI Taxonomy" id="3053468"/>
    <lineage>
        <taxon>Bacteria</taxon>
        <taxon>Bacillati</taxon>
        <taxon>Actinomycetota</taxon>
        <taxon>Actinomycetes</taxon>
        <taxon>Micrococcales</taxon>
        <taxon>Cellulomonadaceae</taxon>
        <taxon>Cellulomonas</taxon>
    </lineage>
</organism>
<accession>A0ABT7S3W7</accession>
<dbReference type="Proteomes" id="UP001321453">
    <property type="component" value="Unassembled WGS sequence"/>
</dbReference>
<evidence type="ECO:0000313" key="2">
    <source>
        <dbReference type="Proteomes" id="UP001321453"/>
    </source>
</evidence>
<gene>
    <name evidence="1" type="ORF">QRT05_03115</name>
</gene>